<proteinExistence type="predicted"/>
<evidence type="ECO:0000313" key="3">
    <source>
        <dbReference type="Proteomes" id="UP000198312"/>
    </source>
</evidence>
<dbReference type="AlphaFoldDB" id="A0A220TYB1"/>
<dbReference type="Proteomes" id="UP000198312">
    <property type="component" value="Chromosome"/>
</dbReference>
<sequence length="173" mass="20036">MAKKKKYARSPLLYIHQPDISNPKAPMQSNYSTPRNKKQEEPVAQKPQAKNVRPLNRDIFTKKSGKQKTDKKSGKPPERAELKEEAEEQEQAKPQSSKKFTEMTIPEKIDYFISKPKNMPIMKCEVKTEERNYRGIILSVEDEEDQILMRVGRRTSTTKIAIESITDIRLIGF</sequence>
<dbReference type="EMBL" id="CP022315">
    <property type="protein sequence ID" value="ASK60787.1"/>
    <property type="molecule type" value="Genomic_DNA"/>
</dbReference>
<dbReference type="Pfam" id="PF14153">
    <property type="entry name" value="Spore_coat_CotO"/>
    <property type="match status" value="1"/>
</dbReference>
<evidence type="ECO:0000313" key="2">
    <source>
        <dbReference type="EMBL" id="ASK60787.1"/>
    </source>
</evidence>
<feature type="region of interest" description="Disordered" evidence="1">
    <location>
        <begin position="1"/>
        <end position="101"/>
    </location>
</feature>
<reference evidence="2 3" key="1">
    <citation type="submission" date="2017-07" db="EMBL/GenBank/DDBJ databases">
        <title>Virgibacillus sp. LM2416.</title>
        <authorList>
            <person name="Tak E.J."/>
            <person name="Bae J.-W."/>
        </authorList>
    </citation>
    <scope>NUCLEOTIDE SEQUENCE [LARGE SCALE GENOMIC DNA]</scope>
    <source>
        <strain evidence="2 3">LM2416</strain>
    </source>
</reference>
<accession>A0A220TYB1</accession>
<dbReference type="InterPro" id="IPR025439">
    <property type="entry name" value="Spore_coat_CotO"/>
</dbReference>
<name>A0A220TYB1_9BACI</name>
<organism evidence="2 3">
    <name type="scientific">Virgibacillus phasianinus</name>
    <dbReference type="NCBI Taxonomy" id="2017483"/>
    <lineage>
        <taxon>Bacteria</taxon>
        <taxon>Bacillati</taxon>
        <taxon>Bacillota</taxon>
        <taxon>Bacilli</taxon>
        <taxon>Bacillales</taxon>
        <taxon>Bacillaceae</taxon>
        <taxon>Virgibacillus</taxon>
    </lineage>
</organism>
<feature type="compositionally biased region" description="Basic and acidic residues" evidence="1">
    <location>
        <begin position="55"/>
        <end position="83"/>
    </location>
</feature>
<keyword evidence="3" id="KW-1185">Reference proteome</keyword>
<evidence type="ECO:0000256" key="1">
    <source>
        <dbReference type="SAM" id="MobiDB-lite"/>
    </source>
</evidence>
<protein>
    <recommendedName>
        <fullName evidence="4">Spore coat protein CotO</fullName>
    </recommendedName>
</protein>
<dbReference type="KEGG" id="vil:CFK37_00475"/>
<evidence type="ECO:0008006" key="4">
    <source>
        <dbReference type="Google" id="ProtNLM"/>
    </source>
</evidence>
<gene>
    <name evidence="2" type="ORF">CFK37_00475</name>
</gene>
<dbReference type="RefSeq" id="WP_089060064.1">
    <property type="nucleotide sequence ID" value="NZ_CP022315.1"/>
</dbReference>
<dbReference type="OrthoDB" id="2970540at2"/>